<dbReference type="Proteomes" id="UP000323011">
    <property type="component" value="Unassembled WGS sequence"/>
</dbReference>
<sequence length="250" mass="25668">MAAAAGGLEAGIATLEERKRALEQAHREPSTSTMEHAKLNKSVARNPTTLAAAAMAGDTDAIAEHLAARVDVNGEADFGGSALLHAAAKGQLAAVEALLAAGALACKTSKGGRNPLHAAAERDYADVVTAVLGASDASEALNARDKDGRTPLMLAAQGDAAAACEALLGGGADLEVADEGDHKDTALLIAARLGSLRAAEVLARAGANFFESEDQTTSLAFDAARQGVHPSEERREAMYDMLLDVMLDRE</sequence>
<dbReference type="InterPro" id="IPR002110">
    <property type="entry name" value="Ankyrin_rpt"/>
</dbReference>
<dbReference type="Pfam" id="PF12796">
    <property type="entry name" value="Ank_2"/>
    <property type="match status" value="2"/>
</dbReference>
<proteinExistence type="predicted"/>
<gene>
    <name evidence="6" type="ORF">FNF28_00118</name>
    <name evidence="4" type="ORF">FNF29_08111</name>
    <name evidence="5" type="ORF">FNF31_00960</name>
</gene>
<dbReference type="Proteomes" id="UP000325113">
    <property type="component" value="Unassembled WGS sequence"/>
</dbReference>
<evidence type="ECO:0000313" key="6">
    <source>
        <dbReference type="EMBL" id="KAA0172435.1"/>
    </source>
</evidence>
<reference evidence="7 8" key="1">
    <citation type="submission" date="2019-07" db="EMBL/GenBank/DDBJ databases">
        <title>Genomes of Cafeteria roenbergensis.</title>
        <authorList>
            <person name="Fischer M.G."/>
            <person name="Hackl T."/>
            <person name="Roman M."/>
        </authorList>
    </citation>
    <scope>NUCLEOTIDE SEQUENCE [LARGE SCALE GENOMIC DNA]</scope>
    <source>
        <strain evidence="4 7">BVI</strain>
        <strain evidence="5 9">Cflag</strain>
        <strain evidence="6 8">RCC970-E3</strain>
    </source>
</reference>
<dbReference type="EMBL" id="VLTN01000091">
    <property type="protein sequence ID" value="KAA0146338.1"/>
    <property type="molecule type" value="Genomic_DNA"/>
</dbReference>
<dbReference type="SMART" id="SM00248">
    <property type="entry name" value="ANK"/>
    <property type="match status" value="4"/>
</dbReference>
<dbReference type="GO" id="GO:0004842">
    <property type="term" value="F:ubiquitin-protein transferase activity"/>
    <property type="evidence" value="ECO:0007669"/>
    <property type="project" value="TreeGrafter"/>
</dbReference>
<evidence type="ECO:0000256" key="2">
    <source>
        <dbReference type="ARBA" id="ARBA00023043"/>
    </source>
</evidence>
<dbReference type="InterPro" id="IPR036770">
    <property type="entry name" value="Ankyrin_rpt-contain_sf"/>
</dbReference>
<comment type="caution">
    <text evidence="4">The sequence shown here is derived from an EMBL/GenBank/DDBJ whole genome shotgun (WGS) entry which is preliminary data.</text>
</comment>
<keyword evidence="2 3" id="KW-0040">ANK repeat</keyword>
<protein>
    <submittedName>
        <fullName evidence="4">Uncharacterized protein</fullName>
    </submittedName>
</protein>
<evidence type="ECO:0000256" key="3">
    <source>
        <dbReference type="PROSITE-ProRule" id="PRU00023"/>
    </source>
</evidence>
<dbReference type="EMBL" id="VLTL01000001">
    <property type="protein sequence ID" value="KAA0172435.1"/>
    <property type="molecule type" value="Genomic_DNA"/>
</dbReference>
<organism evidence="4 7">
    <name type="scientific">Cafeteria roenbergensis</name>
    <name type="common">Marine flagellate</name>
    <dbReference type="NCBI Taxonomy" id="33653"/>
    <lineage>
        <taxon>Eukaryota</taxon>
        <taxon>Sar</taxon>
        <taxon>Stramenopiles</taxon>
        <taxon>Bigyra</taxon>
        <taxon>Opalozoa</taxon>
        <taxon>Bicosoecida</taxon>
        <taxon>Cafeteriaceae</taxon>
        <taxon>Cafeteria</taxon>
    </lineage>
</organism>
<dbReference type="PROSITE" id="PS50297">
    <property type="entry name" value="ANK_REP_REGION"/>
    <property type="match status" value="1"/>
</dbReference>
<dbReference type="PANTHER" id="PTHR24171:SF8">
    <property type="entry name" value="BRCA1-ASSOCIATED RING DOMAIN PROTEIN 1"/>
    <property type="match status" value="1"/>
</dbReference>
<evidence type="ECO:0000256" key="1">
    <source>
        <dbReference type="ARBA" id="ARBA00022737"/>
    </source>
</evidence>
<feature type="repeat" description="ANK" evidence="3">
    <location>
        <begin position="147"/>
        <end position="179"/>
    </location>
</feature>
<evidence type="ECO:0000313" key="8">
    <source>
        <dbReference type="Proteomes" id="UP000324907"/>
    </source>
</evidence>
<keyword evidence="1" id="KW-0677">Repeat</keyword>
<evidence type="ECO:0000313" key="5">
    <source>
        <dbReference type="EMBL" id="KAA0167522.1"/>
    </source>
</evidence>
<dbReference type="GO" id="GO:0085020">
    <property type="term" value="P:protein K6-linked ubiquitination"/>
    <property type="evidence" value="ECO:0007669"/>
    <property type="project" value="TreeGrafter"/>
</dbReference>
<evidence type="ECO:0000313" key="9">
    <source>
        <dbReference type="Proteomes" id="UP000325113"/>
    </source>
</evidence>
<dbReference type="Proteomes" id="UP000324907">
    <property type="component" value="Unassembled WGS sequence"/>
</dbReference>
<dbReference type="PROSITE" id="PS50088">
    <property type="entry name" value="ANK_REPEAT"/>
    <property type="match status" value="1"/>
</dbReference>
<dbReference type="PANTHER" id="PTHR24171">
    <property type="entry name" value="ANKYRIN REPEAT DOMAIN-CONTAINING PROTEIN 39-RELATED"/>
    <property type="match status" value="1"/>
</dbReference>
<evidence type="ECO:0000313" key="4">
    <source>
        <dbReference type="EMBL" id="KAA0146338.1"/>
    </source>
</evidence>
<keyword evidence="7" id="KW-1185">Reference proteome</keyword>
<dbReference type="Gene3D" id="1.25.40.20">
    <property type="entry name" value="Ankyrin repeat-containing domain"/>
    <property type="match status" value="2"/>
</dbReference>
<dbReference type="EMBL" id="VLTM01000005">
    <property type="protein sequence ID" value="KAA0167522.1"/>
    <property type="molecule type" value="Genomic_DNA"/>
</dbReference>
<name>A0A5A8C074_CAFRO</name>
<accession>A0A5A8C074</accession>
<dbReference type="SUPFAM" id="SSF48403">
    <property type="entry name" value="Ankyrin repeat"/>
    <property type="match status" value="1"/>
</dbReference>
<dbReference type="AlphaFoldDB" id="A0A5A8C074"/>
<evidence type="ECO:0000313" key="7">
    <source>
        <dbReference type="Proteomes" id="UP000323011"/>
    </source>
</evidence>